<dbReference type="EMBL" id="UZAL01043947">
    <property type="protein sequence ID" value="VDP81933.1"/>
    <property type="molecule type" value="Genomic_DNA"/>
</dbReference>
<organism evidence="1 2">
    <name type="scientific">Schistosoma mattheei</name>
    <dbReference type="NCBI Taxonomy" id="31246"/>
    <lineage>
        <taxon>Eukaryota</taxon>
        <taxon>Metazoa</taxon>
        <taxon>Spiralia</taxon>
        <taxon>Lophotrochozoa</taxon>
        <taxon>Platyhelminthes</taxon>
        <taxon>Trematoda</taxon>
        <taxon>Digenea</taxon>
        <taxon>Strigeidida</taxon>
        <taxon>Schistosomatoidea</taxon>
        <taxon>Schistosomatidae</taxon>
        <taxon>Schistosoma</taxon>
    </lineage>
</organism>
<protein>
    <submittedName>
        <fullName evidence="1">Uncharacterized protein</fullName>
    </submittedName>
</protein>
<evidence type="ECO:0000313" key="2">
    <source>
        <dbReference type="Proteomes" id="UP000269396"/>
    </source>
</evidence>
<dbReference type="Proteomes" id="UP000269396">
    <property type="component" value="Unassembled WGS sequence"/>
</dbReference>
<gene>
    <name evidence="1" type="ORF">SMTD_LOCUS20240</name>
</gene>
<name>A0A183Q0V2_9TREM</name>
<keyword evidence="2" id="KW-1185">Reference proteome</keyword>
<proteinExistence type="predicted"/>
<dbReference type="AlphaFoldDB" id="A0A183Q0V2"/>
<reference evidence="1 2" key="1">
    <citation type="submission" date="2018-11" db="EMBL/GenBank/DDBJ databases">
        <authorList>
            <consortium name="Pathogen Informatics"/>
        </authorList>
    </citation>
    <scope>NUCLEOTIDE SEQUENCE [LARGE SCALE GENOMIC DNA]</scope>
    <source>
        <strain>Denwood</strain>
        <strain evidence="2">Zambia</strain>
    </source>
</reference>
<accession>A0A183Q0V2</accession>
<evidence type="ECO:0000313" key="1">
    <source>
        <dbReference type="EMBL" id="VDP81933.1"/>
    </source>
</evidence>
<sequence length="34" mass="4131">MEITCKIRRHMINSSLMSNLICYCCEWLIRSIIR</sequence>